<dbReference type="AlphaFoldDB" id="A0A1I7V2P2"/>
<sequence>MKNPPESEERALAGGNSSMKMAKADNTKSKKNRFKQKRAIRKEKEKKIKATPKDLPTDAKILETRDRLVELGAEEDAFCEALDKLEEFLGATRMEYEEIDSLTNDLMKGVENLSMGLVELEDIFGDPVKK</sequence>
<feature type="compositionally biased region" description="Basic and acidic residues" evidence="1">
    <location>
        <begin position="1"/>
        <end position="11"/>
    </location>
</feature>
<evidence type="ECO:0000313" key="3">
    <source>
        <dbReference type="WBParaSite" id="Csp11.Scaffold630.g21787.t1"/>
    </source>
</evidence>
<dbReference type="eggNOG" id="ENOG502TISY">
    <property type="taxonomic scope" value="Eukaryota"/>
</dbReference>
<proteinExistence type="predicted"/>
<feature type="compositionally biased region" description="Basic and acidic residues" evidence="1">
    <location>
        <begin position="42"/>
        <end position="52"/>
    </location>
</feature>
<protein>
    <submittedName>
        <fullName evidence="3">Der GTPase-activating protein YihI</fullName>
    </submittedName>
</protein>
<feature type="region of interest" description="Disordered" evidence="1">
    <location>
        <begin position="1"/>
        <end position="52"/>
    </location>
</feature>
<dbReference type="Proteomes" id="UP000095282">
    <property type="component" value="Unplaced"/>
</dbReference>
<feature type="compositionally biased region" description="Basic residues" evidence="1">
    <location>
        <begin position="29"/>
        <end position="41"/>
    </location>
</feature>
<accession>A0A1I7V2P2</accession>
<organism evidence="2 3">
    <name type="scientific">Caenorhabditis tropicalis</name>
    <dbReference type="NCBI Taxonomy" id="1561998"/>
    <lineage>
        <taxon>Eukaryota</taxon>
        <taxon>Metazoa</taxon>
        <taxon>Ecdysozoa</taxon>
        <taxon>Nematoda</taxon>
        <taxon>Chromadorea</taxon>
        <taxon>Rhabditida</taxon>
        <taxon>Rhabditina</taxon>
        <taxon>Rhabditomorpha</taxon>
        <taxon>Rhabditoidea</taxon>
        <taxon>Rhabditidae</taxon>
        <taxon>Peloderinae</taxon>
        <taxon>Caenorhabditis</taxon>
    </lineage>
</organism>
<evidence type="ECO:0000256" key="1">
    <source>
        <dbReference type="SAM" id="MobiDB-lite"/>
    </source>
</evidence>
<dbReference type="WBParaSite" id="Csp11.Scaffold630.g21787.t1">
    <property type="protein sequence ID" value="Csp11.Scaffold630.g21787.t1"/>
    <property type="gene ID" value="Csp11.Scaffold630.g21787"/>
</dbReference>
<keyword evidence="2" id="KW-1185">Reference proteome</keyword>
<name>A0A1I7V2P2_9PELO</name>
<reference evidence="3" key="1">
    <citation type="submission" date="2016-11" db="UniProtKB">
        <authorList>
            <consortium name="WormBaseParasite"/>
        </authorList>
    </citation>
    <scope>IDENTIFICATION</scope>
</reference>
<evidence type="ECO:0000313" key="2">
    <source>
        <dbReference type="Proteomes" id="UP000095282"/>
    </source>
</evidence>